<dbReference type="EMBL" id="JAIWQS010000012">
    <property type="protein sequence ID" value="KAJ8748410.1"/>
    <property type="molecule type" value="Genomic_DNA"/>
</dbReference>
<dbReference type="Pfam" id="PF03909">
    <property type="entry name" value="BSD"/>
    <property type="match status" value="1"/>
</dbReference>
<feature type="region of interest" description="Disordered" evidence="1">
    <location>
        <begin position="338"/>
        <end position="463"/>
    </location>
</feature>
<protein>
    <recommendedName>
        <fullName evidence="2">BSD domain-containing protein</fullName>
    </recommendedName>
</protein>
<keyword evidence="4" id="KW-1185">Reference proteome</keyword>
<dbReference type="SMART" id="SM00751">
    <property type="entry name" value="BSD"/>
    <property type="match status" value="1"/>
</dbReference>
<evidence type="ECO:0000259" key="2">
    <source>
        <dbReference type="PROSITE" id="PS50858"/>
    </source>
</evidence>
<feature type="region of interest" description="Disordered" evidence="1">
    <location>
        <begin position="1"/>
        <end position="24"/>
    </location>
</feature>
<dbReference type="PANTHER" id="PTHR16019">
    <property type="entry name" value="SYNAPSE-ASSOCIATED PROTEIN"/>
    <property type="match status" value="1"/>
</dbReference>
<sequence>MPSASFQERNKGGGLQNTQKDATATQVNIFTSPVSVRTPSMDFFKSVFSDEPDSARSESDPHSPESADENSDNPPVRDGGGWSFGGMIRTLTTKSESVIETYRRDLREFGSGLRKEIEVAHGSLENVGQAIDELGSSVLKGTAQIISHGKESVLAIDQESDSADNNVNRSISQHSLNSKPYSRFDAQVFAIQGDVSTYCEEPEDSEEYRKWKLGFVLEEKREESRSLIEENGAVESVYKRVVPNSVDEQTFWSRYYYRVYKLKQDEDLRANLVRRAISTEEEDLSWDVDDDDEVIEKQEKKIVKDSGFKENESSSSKKHTEIEDINQVKAVDNEGCETEIGSGGCVTSGGDNVVSEKLESEKSKEQNLFKSDEEVGVKVKGDNGESCKDSEFSVVSSHQSMAEEEDLGWDEIEDLSSIDEKRPTGQTGSPNKIDIQKRLSVAEEEEDLSWDIEDEDDDEPTKA</sequence>
<feature type="region of interest" description="Disordered" evidence="1">
    <location>
        <begin position="305"/>
        <end position="325"/>
    </location>
</feature>
<feature type="compositionally biased region" description="Basic and acidic residues" evidence="1">
    <location>
        <begin position="53"/>
        <end position="65"/>
    </location>
</feature>
<evidence type="ECO:0000313" key="3">
    <source>
        <dbReference type="EMBL" id="KAJ8748410.1"/>
    </source>
</evidence>
<gene>
    <name evidence="3" type="ORF">K2173_003047</name>
</gene>
<dbReference type="Proteomes" id="UP001159364">
    <property type="component" value="Linkage Group LG12"/>
</dbReference>
<organism evidence="3 4">
    <name type="scientific">Erythroxylum novogranatense</name>
    <dbReference type="NCBI Taxonomy" id="1862640"/>
    <lineage>
        <taxon>Eukaryota</taxon>
        <taxon>Viridiplantae</taxon>
        <taxon>Streptophyta</taxon>
        <taxon>Embryophyta</taxon>
        <taxon>Tracheophyta</taxon>
        <taxon>Spermatophyta</taxon>
        <taxon>Magnoliopsida</taxon>
        <taxon>eudicotyledons</taxon>
        <taxon>Gunneridae</taxon>
        <taxon>Pentapetalae</taxon>
        <taxon>rosids</taxon>
        <taxon>fabids</taxon>
        <taxon>Malpighiales</taxon>
        <taxon>Erythroxylaceae</taxon>
        <taxon>Erythroxylum</taxon>
    </lineage>
</organism>
<name>A0AAV8S8Q1_9ROSI</name>
<comment type="caution">
    <text evidence="3">The sequence shown here is derived from an EMBL/GenBank/DDBJ whole genome shotgun (WGS) entry which is preliminary data.</text>
</comment>
<feature type="region of interest" description="Disordered" evidence="1">
    <location>
        <begin position="45"/>
        <end position="87"/>
    </location>
</feature>
<reference evidence="3 4" key="1">
    <citation type="submission" date="2021-09" db="EMBL/GenBank/DDBJ databases">
        <title>Genomic insights and catalytic innovation underlie evolution of tropane alkaloids biosynthesis.</title>
        <authorList>
            <person name="Wang Y.-J."/>
            <person name="Tian T."/>
            <person name="Huang J.-P."/>
            <person name="Huang S.-X."/>
        </authorList>
    </citation>
    <scope>NUCLEOTIDE SEQUENCE [LARGE SCALE GENOMIC DNA]</scope>
    <source>
        <strain evidence="3">KIB-2018</strain>
        <tissue evidence="3">Leaf</tissue>
    </source>
</reference>
<dbReference type="AlphaFoldDB" id="A0AAV8S8Q1"/>
<proteinExistence type="predicted"/>
<dbReference type="InterPro" id="IPR035925">
    <property type="entry name" value="BSD_dom_sf"/>
</dbReference>
<dbReference type="PROSITE" id="PS50858">
    <property type="entry name" value="BSD"/>
    <property type="match status" value="1"/>
</dbReference>
<dbReference type="PANTHER" id="PTHR16019:SF5">
    <property type="entry name" value="BSD DOMAIN-CONTAINING PROTEIN 1"/>
    <property type="match status" value="1"/>
</dbReference>
<dbReference type="SUPFAM" id="SSF140383">
    <property type="entry name" value="BSD domain-like"/>
    <property type="match status" value="1"/>
</dbReference>
<evidence type="ECO:0000256" key="1">
    <source>
        <dbReference type="SAM" id="MobiDB-lite"/>
    </source>
</evidence>
<dbReference type="GO" id="GO:0005737">
    <property type="term" value="C:cytoplasm"/>
    <property type="evidence" value="ECO:0007669"/>
    <property type="project" value="TreeGrafter"/>
</dbReference>
<feature type="domain" description="BSD" evidence="2">
    <location>
        <begin position="211"/>
        <end position="263"/>
    </location>
</feature>
<feature type="compositionally biased region" description="Acidic residues" evidence="1">
    <location>
        <begin position="402"/>
        <end position="417"/>
    </location>
</feature>
<feature type="compositionally biased region" description="Acidic residues" evidence="1">
    <location>
        <begin position="442"/>
        <end position="463"/>
    </location>
</feature>
<dbReference type="InterPro" id="IPR051494">
    <property type="entry name" value="BSD_domain-containing"/>
</dbReference>
<dbReference type="Gene3D" id="1.10.3970.10">
    <property type="entry name" value="BSD domain"/>
    <property type="match status" value="1"/>
</dbReference>
<feature type="compositionally biased region" description="Basic and acidic residues" evidence="1">
    <location>
        <begin position="354"/>
        <end position="391"/>
    </location>
</feature>
<accession>A0AAV8S8Q1</accession>
<dbReference type="InterPro" id="IPR005607">
    <property type="entry name" value="BSD_dom"/>
</dbReference>
<evidence type="ECO:0000313" key="4">
    <source>
        <dbReference type="Proteomes" id="UP001159364"/>
    </source>
</evidence>